<feature type="compositionally biased region" description="Acidic residues" evidence="1">
    <location>
        <begin position="34"/>
        <end position="44"/>
    </location>
</feature>
<dbReference type="OrthoDB" id="157634at2157"/>
<comment type="caution">
    <text evidence="3">The sequence shown here is derived from an EMBL/GenBank/DDBJ whole genome shotgun (WGS) entry which is preliminary data.</text>
</comment>
<protein>
    <recommendedName>
        <fullName evidence="2">DUF7573 domain-containing protein</fullName>
    </recommendedName>
</protein>
<dbReference type="PATRIC" id="fig|1227491.4.peg.26"/>
<dbReference type="Proteomes" id="UP000011591">
    <property type="component" value="Unassembled WGS sequence"/>
</dbReference>
<dbReference type="EMBL" id="AOIP01000003">
    <property type="protein sequence ID" value="ELZ11455.1"/>
    <property type="molecule type" value="Genomic_DNA"/>
</dbReference>
<feature type="domain" description="DUF7573" evidence="2">
    <location>
        <begin position="69"/>
        <end position="108"/>
    </location>
</feature>
<evidence type="ECO:0000256" key="1">
    <source>
        <dbReference type="SAM" id="MobiDB-lite"/>
    </source>
</evidence>
<dbReference type="RefSeq" id="WP_006663600.1">
    <property type="nucleotide sequence ID" value="NZ_AOIP01000003.1"/>
</dbReference>
<evidence type="ECO:0000259" key="2">
    <source>
        <dbReference type="Pfam" id="PF24458"/>
    </source>
</evidence>
<name>M0BKS2_9EURY</name>
<dbReference type="AlphaFoldDB" id="M0BKS2"/>
<dbReference type="Pfam" id="PF24458">
    <property type="entry name" value="DUF7573"/>
    <property type="match status" value="1"/>
</dbReference>
<accession>M0BKS2</accession>
<proteinExistence type="predicted"/>
<evidence type="ECO:0000313" key="4">
    <source>
        <dbReference type="Proteomes" id="UP000011591"/>
    </source>
</evidence>
<keyword evidence="4" id="KW-1185">Reference proteome</keyword>
<sequence>MTDDKTLSDYQAAETEERTDESSEREPAPSETATETETETETETDSTANSNTDPGSASSSGSETLNSSLATYAWSPPADAAVCSECGEASTRRWRDDGTFVCPACKTW</sequence>
<gene>
    <name evidence="3" type="ORF">C480_00132</name>
</gene>
<organism evidence="3 4">
    <name type="scientific">Natrialba aegyptia DSM 13077</name>
    <dbReference type="NCBI Taxonomy" id="1227491"/>
    <lineage>
        <taxon>Archaea</taxon>
        <taxon>Methanobacteriati</taxon>
        <taxon>Methanobacteriota</taxon>
        <taxon>Stenosarchaea group</taxon>
        <taxon>Halobacteria</taxon>
        <taxon>Halobacteriales</taxon>
        <taxon>Natrialbaceae</taxon>
        <taxon>Natrialba</taxon>
    </lineage>
</organism>
<reference evidence="3 4" key="1">
    <citation type="journal article" date="2014" name="PLoS Genet.">
        <title>Phylogenetically driven sequencing of extremely halophilic archaea reveals strategies for static and dynamic osmo-response.</title>
        <authorList>
            <person name="Becker E.A."/>
            <person name="Seitzer P.M."/>
            <person name="Tritt A."/>
            <person name="Larsen D."/>
            <person name="Krusor M."/>
            <person name="Yao A.I."/>
            <person name="Wu D."/>
            <person name="Madern D."/>
            <person name="Eisen J.A."/>
            <person name="Darling A.E."/>
            <person name="Facciotti M.T."/>
        </authorList>
    </citation>
    <scope>NUCLEOTIDE SEQUENCE [LARGE SCALE GENOMIC DNA]</scope>
    <source>
        <strain evidence="3 4">DSM 13077</strain>
    </source>
</reference>
<feature type="compositionally biased region" description="Low complexity" evidence="1">
    <location>
        <begin position="45"/>
        <end position="70"/>
    </location>
</feature>
<feature type="region of interest" description="Disordered" evidence="1">
    <location>
        <begin position="1"/>
        <end position="70"/>
    </location>
</feature>
<evidence type="ECO:0000313" key="3">
    <source>
        <dbReference type="EMBL" id="ELZ11455.1"/>
    </source>
</evidence>
<dbReference type="InterPro" id="IPR055995">
    <property type="entry name" value="DUF7573"/>
</dbReference>